<keyword evidence="1 4" id="KW-0812">Transmembrane</keyword>
<reference evidence="6 7" key="1">
    <citation type="journal article" date="2016" name="Nat. Commun.">
        <title>Thousands of microbial genomes shed light on interconnected biogeochemical processes in an aquifer system.</title>
        <authorList>
            <person name="Anantharaman K."/>
            <person name="Brown C.T."/>
            <person name="Hug L.A."/>
            <person name="Sharon I."/>
            <person name="Castelle C.J."/>
            <person name="Probst A.J."/>
            <person name="Thomas B.C."/>
            <person name="Singh A."/>
            <person name="Wilkins M.J."/>
            <person name="Karaoz U."/>
            <person name="Brodie E.L."/>
            <person name="Williams K.H."/>
            <person name="Hubbard S.S."/>
            <person name="Banfield J.F."/>
        </authorList>
    </citation>
    <scope>NUCLEOTIDE SEQUENCE [LARGE SCALE GENOMIC DNA]</scope>
</reference>
<keyword evidence="3 4" id="KW-0472">Membrane</keyword>
<dbReference type="AlphaFoldDB" id="A0A1F7RVT0"/>
<gene>
    <name evidence="6" type="ORF">A2W05_07425</name>
</gene>
<evidence type="ECO:0000256" key="4">
    <source>
        <dbReference type="SAM" id="Phobius"/>
    </source>
</evidence>
<dbReference type="SUPFAM" id="SSF103473">
    <property type="entry name" value="MFS general substrate transporter"/>
    <property type="match status" value="1"/>
</dbReference>
<dbReference type="Gene3D" id="1.20.1250.20">
    <property type="entry name" value="MFS general substrate transporter like domains"/>
    <property type="match status" value="1"/>
</dbReference>
<proteinExistence type="predicted"/>
<dbReference type="EMBL" id="MGDE01000121">
    <property type="protein sequence ID" value="OGL45666.1"/>
    <property type="molecule type" value="Genomic_DNA"/>
</dbReference>
<dbReference type="PROSITE" id="PS50850">
    <property type="entry name" value="MFS"/>
    <property type="match status" value="1"/>
</dbReference>
<evidence type="ECO:0000313" key="6">
    <source>
        <dbReference type="EMBL" id="OGL45666.1"/>
    </source>
</evidence>
<dbReference type="Proteomes" id="UP000178797">
    <property type="component" value="Unassembled WGS sequence"/>
</dbReference>
<feature type="transmembrane region" description="Helical" evidence="4">
    <location>
        <begin position="32"/>
        <end position="59"/>
    </location>
</feature>
<dbReference type="InterPro" id="IPR036259">
    <property type="entry name" value="MFS_trans_sf"/>
</dbReference>
<dbReference type="GO" id="GO:0022857">
    <property type="term" value="F:transmembrane transporter activity"/>
    <property type="evidence" value="ECO:0007669"/>
    <property type="project" value="InterPro"/>
</dbReference>
<accession>A0A1F7RVT0</accession>
<evidence type="ECO:0000256" key="3">
    <source>
        <dbReference type="ARBA" id="ARBA00023136"/>
    </source>
</evidence>
<evidence type="ECO:0000256" key="2">
    <source>
        <dbReference type="ARBA" id="ARBA00022989"/>
    </source>
</evidence>
<feature type="domain" description="Major facilitator superfamily (MFS) profile" evidence="5">
    <location>
        <begin position="1"/>
        <end position="94"/>
    </location>
</feature>
<keyword evidence="2 4" id="KW-1133">Transmembrane helix</keyword>
<dbReference type="InterPro" id="IPR020846">
    <property type="entry name" value="MFS_dom"/>
</dbReference>
<feature type="transmembrane region" description="Helical" evidence="4">
    <location>
        <begin position="71"/>
        <end position="89"/>
    </location>
</feature>
<organism evidence="6 7">
    <name type="scientific">Candidatus Schekmanbacteria bacterium RBG_16_38_10</name>
    <dbReference type="NCBI Taxonomy" id="1817879"/>
    <lineage>
        <taxon>Bacteria</taxon>
        <taxon>Candidatus Schekmaniibacteriota</taxon>
    </lineage>
</organism>
<sequence>MLILLFVLLGFFANLNWGPFIAFIHLRYPREIVGTAAGISNFIGQCGAFLSPVIAGFLITKTESGISYSNAFIFFSICALTAAIFSLFLKENLLKIES</sequence>
<evidence type="ECO:0000259" key="5">
    <source>
        <dbReference type="PROSITE" id="PS50850"/>
    </source>
</evidence>
<name>A0A1F7RVT0_9BACT</name>
<dbReference type="Pfam" id="PF07690">
    <property type="entry name" value="MFS_1"/>
    <property type="match status" value="1"/>
</dbReference>
<protein>
    <recommendedName>
        <fullName evidence="5">Major facilitator superfamily (MFS) profile domain-containing protein</fullName>
    </recommendedName>
</protein>
<dbReference type="InterPro" id="IPR011701">
    <property type="entry name" value="MFS"/>
</dbReference>
<evidence type="ECO:0000256" key="1">
    <source>
        <dbReference type="ARBA" id="ARBA00022692"/>
    </source>
</evidence>
<evidence type="ECO:0000313" key="7">
    <source>
        <dbReference type="Proteomes" id="UP000178797"/>
    </source>
</evidence>
<comment type="caution">
    <text evidence="6">The sequence shown here is derived from an EMBL/GenBank/DDBJ whole genome shotgun (WGS) entry which is preliminary data.</text>
</comment>